<dbReference type="FunFam" id="1.10.630.10:FF:000018">
    <property type="entry name" value="Cytochrome P450 monooxygenase"/>
    <property type="match status" value="1"/>
</dbReference>
<reference evidence="10 11" key="1">
    <citation type="submission" date="2019-11" db="EMBL/GenBank/DDBJ databases">
        <title>Draft genome of Amycolatopsis RM579.</title>
        <authorList>
            <person name="Duangmal K."/>
            <person name="Mingma R."/>
        </authorList>
    </citation>
    <scope>NUCLEOTIDE SEQUENCE [LARGE SCALE GENOMIC DNA]</scope>
    <source>
        <strain evidence="10 11">RM579</strain>
    </source>
</reference>
<dbReference type="PROSITE" id="PS00086">
    <property type="entry name" value="CYTOCHROME_P450"/>
    <property type="match status" value="1"/>
</dbReference>
<sequence>MFAVSVVFDAFHPAHRSNPYPRFAALREHTALFRLKPRVHIATRYAEVAAVLADPEWGHGYDDGINPLRPGVAPDDVPGGIVRMDPPQHTRVRGLVNRPFTPRHTTGLRPRVERLVTRLLDKAIAAGEVDLIETFARPLPFTIIAELLGIPRADYRAVMDWSMALVHGTDPDILQTPEQLARRDIAKAEFEAYFGEQIDRRRKYPRQDMFSDMAAALEDGRASDLELRGLSAGLLIGGYETATDVIGKGIVALLRNPDQLELWRSRPELASSGTDELLRYEPPVQFTHRVALADKELAGRTLPRGEGVMVVMAAANRDPQVYEDPDRLDITRFAGQAPPPRPLSFGGGVHYCLGSHLGKLEVRLAIDALLRRAPDLAPAGEPVWRDTVAIHGLDSLPVRLRR</sequence>
<dbReference type="PANTHER" id="PTHR46696">
    <property type="entry name" value="P450, PUTATIVE (EUROFUNG)-RELATED"/>
    <property type="match status" value="1"/>
</dbReference>
<keyword evidence="3 9" id="KW-0349">Heme</keyword>
<proteinExistence type="inferred from homology"/>
<dbReference type="GO" id="GO:0016705">
    <property type="term" value="F:oxidoreductase activity, acting on paired donors, with incorporation or reduction of molecular oxygen"/>
    <property type="evidence" value="ECO:0007669"/>
    <property type="project" value="InterPro"/>
</dbReference>
<keyword evidence="5 9" id="KW-0560">Oxidoreductase</keyword>
<gene>
    <name evidence="10" type="ORF">GKO32_30325</name>
</gene>
<evidence type="ECO:0000256" key="3">
    <source>
        <dbReference type="ARBA" id="ARBA00022617"/>
    </source>
</evidence>
<evidence type="ECO:0000256" key="8">
    <source>
        <dbReference type="ARBA" id="ARBA00055433"/>
    </source>
</evidence>
<dbReference type="Pfam" id="PF00067">
    <property type="entry name" value="p450"/>
    <property type="match status" value="1"/>
</dbReference>
<dbReference type="InterPro" id="IPR017972">
    <property type="entry name" value="Cyt_P450_CS"/>
</dbReference>
<evidence type="ECO:0000256" key="4">
    <source>
        <dbReference type="ARBA" id="ARBA00022723"/>
    </source>
</evidence>
<dbReference type="GO" id="GO:0004497">
    <property type="term" value="F:monooxygenase activity"/>
    <property type="evidence" value="ECO:0007669"/>
    <property type="project" value="UniProtKB-KW"/>
</dbReference>
<dbReference type="PRINTS" id="PR00359">
    <property type="entry name" value="BP450"/>
</dbReference>
<keyword evidence="6 9" id="KW-0408">Iron</keyword>
<dbReference type="PANTHER" id="PTHR46696:SF1">
    <property type="entry name" value="CYTOCHROME P450 YJIB-RELATED"/>
    <property type="match status" value="1"/>
</dbReference>
<name>A0A6N7Z6Q0_9PSEU</name>
<comment type="caution">
    <text evidence="10">The sequence shown here is derived from an EMBL/GenBank/DDBJ whole genome shotgun (WGS) entry which is preliminary data.</text>
</comment>
<evidence type="ECO:0000313" key="11">
    <source>
        <dbReference type="Proteomes" id="UP000440096"/>
    </source>
</evidence>
<keyword evidence="11" id="KW-1185">Reference proteome</keyword>
<dbReference type="SUPFAM" id="SSF48264">
    <property type="entry name" value="Cytochrome P450"/>
    <property type="match status" value="1"/>
</dbReference>
<dbReference type="InterPro" id="IPR036396">
    <property type="entry name" value="Cyt_P450_sf"/>
</dbReference>
<dbReference type="CDD" id="cd20625">
    <property type="entry name" value="CYP164-like"/>
    <property type="match status" value="1"/>
</dbReference>
<dbReference type="AlphaFoldDB" id="A0A6N7Z6Q0"/>
<evidence type="ECO:0000256" key="1">
    <source>
        <dbReference type="ARBA" id="ARBA00004660"/>
    </source>
</evidence>
<comment type="function">
    <text evidence="8">Involved in the coupling of aromatic side chains of the heptapeptide of vancomycin.</text>
</comment>
<accession>A0A6N7Z6Q0</accession>
<protein>
    <submittedName>
        <fullName evidence="10">Cytochrome P450</fullName>
    </submittedName>
</protein>
<evidence type="ECO:0000256" key="5">
    <source>
        <dbReference type="ARBA" id="ARBA00023002"/>
    </source>
</evidence>
<dbReference type="EMBL" id="WMBA01000063">
    <property type="protein sequence ID" value="MTD58243.1"/>
    <property type="molecule type" value="Genomic_DNA"/>
</dbReference>
<comment type="pathway">
    <text evidence="1">Antibiotic biosynthesis; vancomycin biosynthesis.</text>
</comment>
<organism evidence="10 11">
    <name type="scientific">Amycolatopsis pithecellobii</name>
    <dbReference type="NCBI Taxonomy" id="664692"/>
    <lineage>
        <taxon>Bacteria</taxon>
        <taxon>Bacillati</taxon>
        <taxon>Actinomycetota</taxon>
        <taxon>Actinomycetes</taxon>
        <taxon>Pseudonocardiales</taxon>
        <taxon>Pseudonocardiaceae</taxon>
        <taxon>Amycolatopsis</taxon>
    </lineage>
</organism>
<dbReference type="InterPro" id="IPR001128">
    <property type="entry name" value="Cyt_P450"/>
</dbReference>
<comment type="similarity">
    <text evidence="2 9">Belongs to the cytochrome P450 family.</text>
</comment>
<dbReference type="GO" id="GO:0005506">
    <property type="term" value="F:iron ion binding"/>
    <property type="evidence" value="ECO:0007669"/>
    <property type="project" value="InterPro"/>
</dbReference>
<evidence type="ECO:0000256" key="2">
    <source>
        <dbReference type="ARBA" id="ARBA00010617"/>
    </source>
</evidence>
<evidence type="ECO:0000256" key="6">
    <source>
        <dbReference type="ARBA" id="ARBA00023004"/>
    </source>
</evidence>
<keyword evidence="7 9" id="KW-0503">Monooxygenase</keyword>
<dbReference type="InterPro" id="IPR002397">
    <property type="entry name" value="Cyt_P450_B"/>
</dbReference>
<evidence type="ECO:0000256" key="7">
    <source>
        <dbReference type="ARBA" id="ARBA00023033"/>
    </source>
</evidence>
<keyword evidence="4 9" id="KW-0479">Metal-binding</keyword>
<evidence type="ECO:0000313" key="10">
    <source>
        <dbReference type="EMBL" id="MTD58243.1"/>
    </source>
</evidence>
<dbReference type="Proteomes" id="UP000440096">
    <property type="component" value="Unassembled WGS sequence"/>
</dbReference>
<dbReference type="GO" id="GO:0020037">
    <property type="term" value="F:heme binding"/>
    <property type="evidence" value="ECO:0007669"/>
    <property type="project" value="InterPro"/>
</dbReference>
<evidence type="ECO:0000256" key="9">
    <source>
        <dbReference type="RuleBase" id="RU000461"/>
    </source>
</evidence>
<dbReference type="Gene3D" id="1.10.630.10">
    <property type="entry name" value="Cytochrome P450"/>
    <property type="match status" value="1"/>
</dbReference>